<organism evidence="1 2">
    <name type="scientific">Mytilus galloprovincialis</name>
    <name type="common">Mediterranean mussel</name>
    <dbReference type="NCBI Taxonomy" id="29158"/>
    <lineage>
        <taxon>Eukaryota</taxon>
        <taxon>Metazoa</taxon>
        <taxon>Spiralia</taxon>
        <taxon>Lophotrochozoa</taxon>
        <taxon>Mollusca</taxon>
        <taxon>Bivalvia</taxon>
        <taxon>Autobranchia</taxon>
        <taxon>Pteriomorphia</taxon>
        <taxon>Mytilida</taxon>
        <taxon>Mytiloidea</taxon>
        <taxon>Mytilidae</taxon>
        <taxon>Mytilinae</taxon>
        <taxon>Mytilus</taxon>
    </lineage>
</organism>
<name>A0A8B6GVU6_MYTGA</name>
<reference evidence="1" key="1">
    <citation type="submission" date="2018-11" db="EMBL/GenBank/DDBJ databases">
        <authorList>
            <person name="Alioto T."/>
            <person name="Alioto T."/>
        </authorList>
    </citation>
    <scope>NUCLEOTIDE SEQUENCE</scope>
</reference>
<dbReference type="AlphaFoldDB" id="A0A8B6GVU6"/>
<keyword evidence="2" id="KW-1185">Reference proteome</keyword>
<comment type="caution">
    <text evidence="1">The sequence shown here is derived from an EMBL/GenBank/DDBJ whole genome shotgun (WGS) entry which is preliminary data.</text>
</comment>
<dbReference type="EMBL" id="UYJE01009115">
    <property type="protein sequence ID" value="VDI70187.1"/>
    <property type="molecule type" value="Genomic_DNA"/>
</dbReference>
<protein>
    <submittedName>
        <fullName evidence="1">Uncharacterized protein</fullName>
    </submittedName>
</protein>
<accession>A0A8B6GVU6</accession>
<evidence type="ECO:0000313" key="1">
    <source>
        <dbReference type="EMBL" id="VDI70187.1"/>
    </source>
</evidence>
<feature type="non-terminal residue" evidence="1">
    <location>
        <position position="90"/>
    </location>
</feature>
<sequence>QDIQCLEYNKLNSTADEAFEDSVSEVINFINDLPDTLRTRFRKECTTKKNMRKPNKEGDIQPHYKAWCDDTTPVTKMLFGDDIKEKKEKI</sequence>
<proteinExistence type="predicted"/>
<evidence type="ECO:0000313" key="2">
    <source>
        <dbReference type="Proteomes" id="UP000596742"/>
    </source>
</evidence>
<gene>
    <name evidence="1" type="ORF">MGAL_10B060198</name>
</gene>
<dbReference type="Proteomes" id="UP000596742">
    <property type="component" value="Unassembled WGS sequence"/>
</dbReference>